<accession>A0ABD2AZD8</accession>
<gene>
    <name evidence="2" type="ORF">V1478_007671</name>
</gene>
<feature type="compositionally biased region" description="Basic and acidic residues" evidence="1">
    <location>
        <begin position="44"/>
        <end position="72"/>
    </location>
</feature>
<dbReference type="Proteomes" id="UP001607302">
    <property type="component" value="Unassembled WGS sequence"/>
</dbReference>
<organism evidence="2 3">
    <name type="scientific">Vespula squamosa</name>
    <name type="common">Southern yellow jacket</name>
    <name type="synonym">Wasp</name>
    <dbReference type="NCBI Taxonomy" id="30214"/>
    <lineage>
        <taxon>Eukaryota</taxon>
        <taxon>Metazoa</taxon>
        <taxon>Ecdysozoa</taxon>
        <taxon>Arthropoda</taxon>
        <taxon>Hexapoda</taxon>
        <taxon>Insecta</taxon>
        <taxon>Pterygota</taxon>
        <taxon>Neoptera</taxon>
        <taxon>Endopterygota</taxon>
        <taxon>Hymenoptera</taxon>
        <taxon>Apocrita</taxon>
        <taxon>Aculeata</taxon>
        <taxon>Vespoidea</taxon>
        <taxon>Vespidae</taxon>
        <taxon>Vespinae</taxon>
        <taxon>Vespula</taxon>
    </lineage>
</organism>
<keyword evidence="3" id="KW-1185">Reference proteome</keyword>
<dbReference type="AlphaFoldDB" id="A0ABD2AZD8"/>
<dbReference type="EMBL" id="JAUDFV010000135">
    <property type="protein sequence ID" value="KAL2725978.1"/>
    <property type="molecule type" value="Genomic_DNA"/>
</dbReference>
<proteinExistence type="predicted"/>
<evidence type="ECO:0000313" key="3">
    <source>
        <dbReference type="Proteomes" id="UP001607302"/>
    </source>
</evidence>
<evidence type="ECO:0000256" key="1">
    <source>
        <dbReference type="SAM" id="MobiDB-lite"/>
    </source>
</evidence>
<evidence type="ECO:0000313" key="2">
    <source>
        <dbReference type="EMBL" id="KAL2725978.1"/>
    </source>
</evidence>
<protein>
    <submittedName>
        <fullName evidence="2">Retrotransposable element Tf2 155 kDa protein type 1</fullName>
    </submittedName>
</protein>
<sequence length="117" mass="13374">MSKTQNANDLKKLVGKVTKSGKIVMTIKGFTPKYLLEGEQTRILPKELKQEKTERPEEEQKTNAPERLDESKISPYKILQKLSDSIYKIDTVHKKAESKMFHITKLPPAPVTPIEEP</sequence>
<feature type="region of interest" description="Disordered" evidence="1">
    <location>
        <begin position="43"/>
        <end position="72"/>
    </location>
</feature>
<name>A0ABD2AZD8_VESSQ</name>
<comment type="caution">
    <text evidence="2">The sequence shown here is derived from an EMBL/GenBank/DDBJ whole genome shotgun (WGS) entry which is preliminary data.</text>
</comment>
<reference evidence="2 3" key="1">
    <citation type="journal article" date="2024" name="Ann. Entomol. Soc. Am.">
        <title>Genomic analyses of the southern and eastern yellowjacket wasps (Hymenoptera: Vespidae) reveal evolutionary signatures of social life.</title>
        <authorList>
            <person name="Catto M.A."/>
            <person name="Caine P.B."/>
            <person name="Orr S.E."/>
            <person name="Hunt B.G."/>
            <person name="Goodisman M.A.D."/>
        </authorList>
    </citation>
    <scope>NUCLEOTIDE SEQUENCE [LARGE SCALE GENOMIC DNA]</scope>
    <source>
        <strain evidence="2">233</strain>
        <tissue evidence="2">Head and thorax</tissue>
    </source>
</reference>